<dbReference type="GO" id="GO:0000956">
    <property type="term" value="P:nuclear-transcribed mRNA catabolic process"/>
    <property type="evidence" value="ECO:0007669"/>
    <property type="project" value="TreeGrafter"/>
</dbReference>
<keyword evidence="2" id="KW-0540">Nuclease</keyword>
<proteinExistence type="inferred from homology"/>
<keyword evidence="2" id="KW-0547">Nucleotide-binding</keyword>
<keyword evidence="2" id="KW-0378">Hydrolase</keyword>
<dbReference type="GO" id="GO:0046872">
    <property type="term" value="F:metal ion binding"/>
    <property type="evidence" value="ECO:0007669"/>
    <property type="project" value="UniProtKB-KW"/>
</dbReference>
<dbReference type="WBParaSite" id="TCONS_00008698.p1">
    <property type="protein sequence ID" value="TCONS_00008698.p1"/>
    <property type="gene ID" value="XLOC_006613"/>
</dbReference>
<dbReference type="GO" id="GO:0005829">
    <property type="term" value="C:cytosol"/>
    <property type="evidence" value="ECO:0007669"/>
    <property type="project" value="TreeGrafter"/>
</dbReference>
<dbReference type="EC" id="3.6.1.-" evidence="2"/>
<dbReference type="GO" id="GO:0110155">
    <property type="term" value="P:NAD-cap decapping"/>
    <property type="evidence" value="ECO:0007669"/>
    <property type="project" value="TreeGrafter"/>
</dbReference>
<keyword evidence="2" id="KW-0479">Metal-binding</keyword>
<evidence type="ECO:0000256" key="1">
    <source>
        <dbReference type="ARBA" id="ARBA00006562"/>
    </source>
</evidence>
<keyword evidence="2" id="KW-0539">Nucleus</keyword>
<dbReference type="PANTHER" id="PTHR12395">
    <property type="entry name" value="DOM-3 RELATED"/>
    <property type="match status" value="1"/>
</dbReference>
<comment type="function">
    <text evidence="2">Decapping enzyme for NAD-capped RNAs: specifically hydrolyzes the nicotinamide adenine dinucleotide (NAD) cap from a subset of RNAs by removing the entire NAD moiety from the 5'-end of an NAD-capped RNA.</text>
</comment>
<dbReference type="GO" id="GO:0004518">
    <property type="term" value="F:nuclease activity"/>
    <property type="evidence" value="ECO:0007669"/>
    <property type="project" value="UniProtKB-KW"/>
</dbReference>
<dbReference type="GO" id="GO:0003723">
    <property type="term" value="F:RNA binding"/>
    <property type="evidence" value="ECO:0007669"/>
    <property type="project" value="UniProtKB-KW"/>
</dbReference>
<reference evidence="5" key="1">
    <citation type="submission" date="2015-08" db="UniProtKB">
        <authorList>
            <consortium name="WormBaseParasite"/>
        </authorList>
    </citation>
    <scope>IDENTIFICATION</scope>
</reference>
<comment type="subcellular location">
    <subcellularLocation>
        <location evidence="2">Nucleus</location>
    </subcellularLocation>
</comment>
<evidence type="ECO:0000313" key="5">
    <source>
        <dbReference type="WBParaSite" id="SSTP_0000139300.1"/>
    </source>
</evidence>
<comment type="cofactor">
    <cofactor evidence="2">
        <name>a divalent metal cation</name>
        <dbReference type="ChEBI" id="CHEBI:60240"/>
    </cofactor>
</comment>
<dbReference type="GO" id="GO:0005634">
    <property type="term" value="C:nucleus"/>
    <property type="evidence" value="ECO:0007669"/>
    <property type="project" value="UniProtKB-SubCell"/>
</dbReference>
<keyword evidence="2" id="KW-0694">RNA-binding</keyword>
<feature type="domain" description="RAI1-like" evidence="3">
    <location>
        <begin position="12"/>
        <end position="334"/>
    </location>
</feature>
<name>A0A0K0DVX6_STRER</name>
<dbReference type="GO" id="GO:0034353">
    <property type="term" value="F:mRNA 5'-diphosphatase activity"/>
    <property type="evidence" value="ECO:0007669"/>
    <property type="project" value="TreeGrafter"/>
</dbReference>
<dbReference type="InterPro" id="IPR039039">
    <property type="entry name" value="RAI1-like_fam"/>
</dbReference>
<evidence type="ECO:0000256" key="2">
    <source>
        <dbReference type="RuleBase" id="RU367113"/>
    </source>
</evidence>
<dbReference type="AlphaFoldDB" id="A0A0K0DVX6"/>
<dbReference type="Proteomes" id="UP000035681">
    <property type="component" value="Unplaced"/>
</dbReference>
<comment type="similarity">
    <text evidence="1 2">Belongs to the DXO/Dom3Z family.</text>
</comment>
<dbReference type="InterPro" id="IPR013961">
    <property type="entry name" value="RAI1"/>
</dbReference>
<dbReference type="PANTHER" id="PTHR12395:SF9">
    <property type="entry name" value="DECAPPING AND EXORIBONUCLEASE PROTEIN"/>
    <property type="match status" value="1"/>
</dbReference>
<evidence type="ECO:0000313" key="4">
    <source>
        <dbReference type="Proteomes" id="UP000035681"/>
    </source>
</evidence>
<dbReference type="STRING" id="6248.A0A0K0DVX6"/>
<dbReference type="Pfam" id="PF08652">
    <property type="entry name" value="RAI1"/>
    <property type="match status" value="1"/>
</dbReference>
<dbReference type="GO" id="GO:0000166">
    <property type="term" value="F:nucleotide binding"/>
    <property type="evidence" value="ECO:0007669"/>
    <property type="project" value="UniProtKB-KW"/>
</dbReference>
<keyword evidence="4" id="KW-1185">Reference proteome</keyword>
<sequence>MVFETSNKYLLQPKCIGEVSLDKNGNALKDKTANKYYFYERFINQDILYINLRSSQLLYEEKSKEMEINLRKSILNYLKIPGYTLKESLHGAEFYCSSGILMKFAASHIQHKAISVSCIKLEDVIIMIDSNRSEQSQEISKKNIVFSSSETEKDLEENNRIVKNYGCENILKFSAFVKKSSIDGKPMFIDEISAWKQYRRVYVTELKNPDLSSSFRIAYNSIVHCVDEKTNKIVLIKTRPSSIDENDFIWKSNQLSKMFLETILLDCEKIVVGEWDKDSVIHRITIKSPADILTNYKLEEKFLYKNLYLVLKMIKYAFETKENNQVKYVNITKRNVHDKYHVKCYDTIPEDELRIKIFNDF</sequence>
<evidence type="ECO:0000259" key="3">
    <source>
        <dbReference type="Pfam" id="PF08652"/>
    </source>
</evidence>
<protein>
    <recommendedName>
        <fullName evidence="2">Decapping nuclease</fullName>
        <ecNumber evidence="2">3.6.1.-</ecNumber>
    </recommendedName>
</protein>
<accession>A0A0K0DVX6</accession>
<dbReference type="WBParaSite" id="SSTP_0000139300.1">
    <property type="protein sequence ID" value="SSTP_0000139300.1"/>
    <property type="gene ID" value="SSTP_0000139300"/>
</dbReference>
<organism evidence="5">
    <name type="scientific">Strongyloides stercoralis</name>
    <name type="common">Threadworm</name>
    <dbReference type="NCBI Taxonomy" id="6248"/>
    <lineage>
        <taxon>Eukaryota</taxon>
        <taxon>Metazoa</taxon>
        <taxon>Ecdysozoa</taxon>
        <taxon>Nematoda</taxon>
        <taxon>Chromadorea</taxon>
        <taxon>Rhabditida</taxon>
        <taxon>Tylenchina</taxon>
        <taxon>Panagrolaimomorpha</taxon>
        <taxon>Strongyloidoidea</taxon>
        <taxon>Strongyloididae</taxon>
        <taxon>Strongyloides</taxon>
    </lineage>
</organism>